<feature type="region of interest" description="Disordered" evidence="1">
    <location>
        <begin position="106"/>
        <end position="210"/>
    </location>
</feature>
<sequence length="348" mass="38704">MELENPSNGDEIDSSCSTPYVSAPSSPGRPSNATASAPFSGGYFFSAPASPMHFIISTSGAASSASASVGGLSGDIEFEFSSRYLSSMISADELFCNGQIRPISNLDTPPLSPIPDDEQEISIRGRDVKLRSGSVHRRARSMSPLRNNRYKWHNDNDDEEEDIEQGEIKSRPNDLDVDLEQDQKETANADATTPSVSASSSRSSSSSSSRSSKRWIFLKDLLYRSKSEGRERERGPIRERFWTHMPFSKEREKEKEKEKEKPKQGNEVPNNTNTNAPVMRTNAGTPGARKRQSAHERLYNMNRAHAEEMRRRTFLPYRQGLLGCLGFSSKSYGALNGFTKSLNPVFSR</sequence>
<keyword evidence="3" id="KW-1185">Reference proteome</keyword>
<feature type="compositionally biased region" description="Basic and acidic residues" evidence="1">
    <location>
        <begin position="243"/>
        <end position="264"/>
    </location>
</feature>
<proteinExistence type="predicted"/>
<evidence type="ECO:0000256" key="1">
    <source>
        <dbReference type="SAM" id="MobiDB-lite"/>
    </source>
</evidence>
<feature type="compositionally biased region" description="Polar residues" evidence="1">
    <location>
        <begin position="267"/>
        <end position="276"/>
    </location>
</feature>
<feature type="compositionally biased region" description="Basic and acidic residues" evidence="1">
    <location>
        <begin position="121"/>
        <end position="130"/>
    </location>
</feature>
<dbReference type="Proteomes" id="UP001151287">
    <property type="component" value="Unassembled WGS sequence"/>
</dbReference>
<dbReference type="OrthoDB" id="667051at2759"/>
<dbReference type="PANTHER" id="PTHR33095:SF57">
    <property type="entry name" value="EXPRESSED PROTEIN"/>
    <property type="match status" value="1"/>
</dbReference>
<evidence type="ECO:0000313" key="3">
    <source>
        <dbReference type="Proteomes" id="UP001151287"/>
    </source>
</evidence>
<feature type="compositionally biased region" description="Acidic residues" evidence="1">
    <location>
        <begin position="156"/>
        <end position="165"/>
    </location>
</feature>
<feature type="region of interest" description="Disordered" evidence="1">
    <location>
        <begin position="243"/>
        <end position="294"/>
    </location>
</feature>
<comment type="caution">
    <text evidence="2">The sequence shown here is derived from an EMBL/GenBank/DDBJ whole genome shotgun (WGS) entry which is preliminary data.</text>
</comment>
<accession>A0A9Q0CTM7</accession>
<protein>
    <submittedName>
        <fullName evidence="2">Uncharacterized protein</fullName>
    </submittedName>
</protein>
<dbReference type="InterPro" id="IPR012442">
    <property type="entry name" value="DUF1645_plant"/>
</dbReference>
<feature type="compositionally biased region" description="Low complexity" evidence="1">
    <location>
        <begin position="195"/>
        <end position="210"/>
    </location>
</feature>
<gene>
    <name evidence="2" type="ORF">LUZ63_007816</name>
</gene>
<dbReference type="PANTHER" id="PTHR33095">
    <property type="entry name" value="OS07G0619500 PROTEIN"/>
    <property type="match status" value="1"/>
</dbReference>
<feature type="region of interest" description="Disordered" evidence="1">
    <location>
        <begin position="1"/>
        <end position="33"/>
    </location>
</feature>
<name>A0A9Q0CTM7_9POAL</name>
<dbReference type="Pfam" id="PF07816">
    <property type="entry name" value="DUF1645"/>
    <property type="match status" value="1"/>
</dbReference>
<dbReference type="EMBL" id="JAMQYH010000002">
    <property type="protein sequence ID" value="KAJ1699304.1"/>
    <property type="molecule type" value="Genomic_DNA"/>
</dbReference>
<organism evidence="2 3">
    <name type="scientific">Rhynchospora breviuscula</name>
    <dbReference type="NCBI Taxonomy" id="2022672"/>
    <lineage>
        <taxon>Eukaryota</taxon>
        <taxon>Viridiplantae</taxon>
        <taxon>Streptophyta</taxon>
        <taxon>Embryophyta</taxon>
        <taxon>Tracheophyta</taxon>
        <taxon>Spermatophyta</taxon>
        <taxon>Magnoliopsida</taxon>
        <taxon>Liliopsida</taxon>
        <taxon>Poales</taxon>
        <taxon>Cyperaceae</taxon>
        <taxon>Cyperoideae</taxon>
        <taxon>Rhynchosporeae</taxon>
        <taxon>Rhynchospora</taxon>
    </lineage>
</organism>
<evidence type="ECO:0000313" key="2">
    <source>
        <dbReference type="EMBL" id="KAJ1699304.1"/>
    </source>
</evidence>
<reference evidence="2" key="1">
    <citation type="journal article" date="2022" name="Cell">
        <title>Repeat-based holocentromeres influence genome architecture and karyotype evolution.</title>
        <authorList>
            <person name="Hofstatter P.G."/>
            <person name="Thangavel G."/>
            <person name="Lux T."/>
            <person name="Neumann P."/>
            <person name="Vondrak T."/>
            <person name="Novak P."/>
            <person name="Zhang M."/>
            <person name="Costa L."/>
            <person name="Castellani M."/>
            <person name="Scott A."/>
            <person name="Toegelov H."/>
            <person name="Fuchs J."/>
            <person name="Mata-Sucre Y."/>
            <person name="Dias Y."/>
            <person name="Vanzela A.L.L."/>
            <person name="Huettel B."/>
            <person name="Almeida C.C.S."/>
            <person name="Simkova H."/>
            <person name="Souza G."/>
            <person name="Pedrosa-Harand A."/>
            <person name="Macas J."/>
            <person name="Mayer K.F.X."/>
            <person name="Houben A."/>
            <person name="Marques A."/>
        </authorList>
    </citation>
    <scope>NUCLEOTIDE SEQUENCE</scope>
    <source>
        <strain evidence="2">RhyBre1mFocal</strain>
    </source>
</reference>
<dbReference type="AlphaFoldDB" id="A0A9Q0CTM7"/>